<sequence length="1094" mass="125115">MAFQSVGEFSRRLMELNEWQIEQEKKLKIFQETQKKLVEIGCKPMCSAFNIPKGNSISGNNFNLNEKNTDRLSHKICNEKAKSEPDTEHYEYNRAGNLPIKLNDDCCLRKSNDQFHQKKFLKRGDGLARFRMTLDDFKTPPQIYKERRIKTYLDRKPVSVRSNISNPKQPKFQKNSKGKLSNSVMTQVANISTIPVNIYIPESKLGKSKGTLKPFGLKQNDNIVPKMEHNIKNSKNLYEGKMLNPFKVESKKFRNDSKEQLALTSEFNLVTVKGVESEKKRNDDHELKVFEILEQKVNDSSFCSTSSLIDKLLEQTSAMTDVKNCKKSLNSEFHSCSLRSGGNVTQINSGDDIEKIKCNNQKFAFPIDALGSKNEIKKANVSISDVEEELCSLKKTWDSNENSEPESIAPVTNLKSNFVDNFDEISMKKNQDPKCIDEPQHQPTINQNEIAVTLKRKGLQDNVKQLMNWEHSPRKKSCKRVTRKPKLKPKRNEKTTKEQSEKVTFTSTLLRNRLEELEKEIAVFRKENGKIERLQKELHEERIKLGKERKEFEKQMQEEKDKLEKQMTEGRKKLQKERNVFETYCKQAGQRPTRQEREEISQLKKENEKLSESVATKEARWGASQARLRNQIRNLEKENAQLKAENEKLKKLAAKKVTFGNDRNLNSKIMRAINFELVKLRSSVTTDGKSCDCRSQTPKERTLNVAEGKPIRRIRSTPNVGESNPAAICDDGEGVSIETESKFLTSTSTDSGNHRSYNFETQETVGVTWRNDDDEDKVSAESGLWEGGSENGCFSELERGYHFADDNKKPKHPALGLDRCDDCTQKVVGESVFPIDSSKGSHSSDLDNSRETKQPVNSARSSTSQDCRETWLDSRGESKGKEASKIMREIEVESKSKLSTSYYRDLSLKGKNSEERVLQNGTKEIVYANGNIKRVSADGKIIKIIYYNGDIKEKNNENGSEKYFYAETDTWHTTYKDGMEVIEFPSGQTERRYADGSSEISFPNGCVRYCDPSGKDEWRFADGTVIKTNELGHKILLMANGQKEIHTKEFKKREYPDGTVKIVYTNGTQETRYPSGRVRLKDKNGHLVMDSGGL</sequence>
<dbReference type="GO" id="GO:0061511">
    <property type="term" value="P:centriole elongation"/>
    <property type="evidence" value="ECO:0007669"/>
    <property type="project" value="TreeGrafter"/>
</dbReference>
<dbReference type="Proteomes" id="UP001372834">
    <property type="component" value="Unassembled WGS sequence"/>
</dbReference>
<keyword evidence="2" id="KW-0175">Coiled coil</keyword>
<dbReference type="InterPro" id="IPR026581">
    <property type="entry name" value="TCP10L/CENPJ"/>
</dbReference>
<feature type="domain" description="Centromere protein J C-terminal" evidence="4">
    <location>
        <begin position="1012"/>
        <end position="1046"/>
    </location>
</feature>
<dbReference type="Pfam" id="PF07202">
    <property type="entry name" value="Tcp10_C"/>
    <property type="match status" value="3"/>
</dbReference>
<accession>A0AAN8S0E3</accession>
<dbReference type="GO" id="GO:0005813">
    <property type="term" value="C:centrosome"/>
    <property type="evidence" value="ECO:0007669"/>
    <property type="project" value="TreeGrafter"/>
</dbReference>
<evidence type="ECO:0000256" key="1">
    <source>
        <dbReference type="ARBA" id="ARBA00005627"/>
    </source>
</evidence>
<dbReference type="PANTHER" id="PTHR10331">
    <property type="entry name" value="T COMPLEX PROTEIN 10"/>
    <property type="match status" value="1"/>
</dbReference>
<feature type="compositionally biased region" description="Polar residues" evidence="3">
    <location>
        <begin position="854"/>
        <end position="865"/>
    </location>
</feature>
<feature type="domain" description="Centromere protein J C-terminal" evidence="4">
    <location>
        <begin position="1049"/>
        <end position="1079"/>
    </location>
</feature>
<dbReference type="InterPro" id="IPR009852">
    <property type="entry name" value="CENPJ_C_dom"/>
</dbReference>
<evidence type="ECO:0000259" key="4">
    <source>
        <dbReference type="Pfam" id="PF07202"/>
    </source>
</evidence>
<protein>
    <recommendedName>
        <fullName evidence="4">Centromere protein J C-terminal domain-containing protein</fullName>
    </recommendedName>
</protein>
<evidence type="ECO:0000256" key="2">
    <source>
        <dbReference type="SAM" id="Coils"/>
    </source>
</evidence>
<proteinExistence type="inferred from homology"/>
<evidence type="ECO:0000256" key="3">
    <source>
        <dbReference type="SAM" id="MobiDB-lite"/>
    </source>
</evidence>
<comment type="caution">
    <text evidence="5">The sequence shown here is derived from an EMBL/GenBank/DDBJ whole genome shotgun (WGS) entry which is preliminary data.</text>
</comment>
<dbReference type="Gene3D" id="2.60.450.20">
    <property type="match status" value="1"/>
</dbReference>
<dbReference type="InterPro" id="IPR047002">
    <property type="entry name" value="Tcp10_C_sf"/>
</dbReference>
<feature type="compositionally biased region" description="Basic and acidic residues" evidence="3">
    <location>
        <begin position="490"/>
        <end position="500"/>
    </location>
</feature>
<organism evidence="5 6">
    <name type="scientific">Polyplax serrata</name>
    <name type="common">Common mouse louse</name>
    <dbReference type="NCBI Taxonomy" id="468196"/>
    <lineage>
        <taxon>Eukaryota</taxon>
        <taxon>Metazoa</taxon>
        <taxon>Ecdysozoa</taxon>
        <taxon>Arthropoda</taxon>
        <taxon>Hexapoda</taxon>
        <taxon>Insecta</taxon>
        <taxon>Pterygota</taxon>
        <taxon>Neoptera</taxon>
        <taxon>Paraneoptera</taxon>
        <taxon>Psocodea</taxon>
        <taxon>Troctomorpha</taxon>
        <taxon>Phthiraptera</taxon>
        <taxon>Anoplura</taxon>
        <taxon>Polyplacidae</taxon>
        <taxon>Polyplax</taxon>
    </lineage>
</organism>
<dbReference type="EMBL" id="JAWJWE010000039">
    <property type="protein sequence ID" value="KAK6621285.1"/>
    <property type="molecule type" value="Genomic_DNA"/>
</dbReference>
<dbReference type="AlphaFoldDB" id="A0AAN8S0E3"/>
<feature type="compositionally biased region" description="Basic and acidic residues" evidence="3">
    <location>
        <begin position="842"/>
        <end position="853"/>
    </location>
</feature>
<evidence type="ECO:0000313" key="5">
    <source>
        <dbReference type="EMBL" id="KAK6621285.1"/>
    </source>
</evidence>
<gene>
    <name evidence="5" type="ORF">RUM43_011591</name>
</gene>
<feature type="coiled-coil region" evidence="2">
    <location>
        <begin position="507"/>
        <end position="655"/>
    </location>
</feature>
<feature type="domain" description="Centromere protein J C-terminal" evidence="4">
    <location>
        <begin position="976"/>
        <end position="1008"/>
    </location>
</feature>
<feature type="region of interest" description="Disordered" evidence="3">
    <location>
        <begin position="471"/>
        <end position="500"/>
    </location>
</feature>
<name>A0AAN8S0E3_POLSC</name>
<dbReference type="GO" id="GO:0005814">
    <property type="term" value="C:centriole"/>
    <property type="evidence" value="ECO:0007669"/>
    <property type="project" value="TreeGrafter"/>
</dbReference>
<comment type="similarity">
    <text evidence="1">Belongs to the TCP10 family.</text>
</comment>
<feature type="compositionally biased region" description="Basic and acidic residues" evidence="3">
    <location>
        <begin position="866"/>
        <end position="884"/>
    </location>
</feature>
<feature type="region of interest" description="Disordered" evidence="3">
    <location>
        <begin position="834"/>
        <end position="884"/>
    </location>
</feature>
<reference evidence="5 6" key="1">
    <citation type="submission" date="2023-10" db="EMBL/GenBank/DDBJ databases">
        <title>Genomes of two closely related lineages of the louse Polyplax serrata with different host specificities.</title>
        <authorList>
            <person name="Martinu J."/>
            <person name="Tarabai H."/>
            <person name="Stefka J."/>
            <person name="Hypsa V."/>
        </authorList>
    </citation>
    <scope>NUCLEOTIDE SEQUENCE [LARGE SCALE GENOMIC DNA]</scope>
    <source>
        <strain evidence="5">HR10_N</strain>
    </source>
</reference>
<dbReference type="GO" id="GO:0015631">
    <property type="term" value="F:tubulin binding"/>
    <property type="evidence" value="ECO:0007669"/>
    <property type="project" value="TreeGrafter"/>
</dbReference>
<dbReference type="GO" id="GO:0060271">
    <property type="term" value="P:cilium assembly"/>
    <property type="evidence" value="ECO:0007669"/>
    <property type="project" value="TreeGrafter"/>
</dbReference>
<evidence type="ECO:0000313" key="6">
    <source>
        <dbReference type="Proteomes" id="UP001372834"/>
    </source>
</evidence>
<dbReference type="PANTHER" id="PTHR10331:SF6">
    <property type="entry name" value="SPINDLE ASSEMBLY ABNORMAL 4"/>
    <property type="match status" value="1"/>
</dbReference>
<feature type="compositionally biased region" description="Basic residues" evidence="3">
    <location>
        <begin position="473"/>
        <end position="489"/>
    </location>
</feature>